<evidence type="ECO:0000256" key="6">
    <source>
        <dbReference type="ARBA" id="ARBA00022676"/>
    </source>
</evidence>
<dbReference type="GO" id="GO:0008939">
    <property type="term" value="F:nicotinate-nucleotide-dimethylbenzimidazole phosphoribosyltransferase activity"/>
    <property type="evidence" value="ECO:0007669"/>
    <property type="project" value="UniProtKB-UniRule"/>
</dbReference>
<dbReference type="NCBIfam" id="NF000996">
    <property type="entry name" value="PRK00105.1"/>
    <property type="match status" value="1"/>
</dbReference>
<evidence type="ECO:0000313" key="11">
    <source>
        <dbReference type="Proteomes" id="UP000462621"/>
    </source>
</evidence>
<dbReference type="Proteomes" id="UP000462621">
    <property type="component" value="Unassembled WGS sequence"/>
</dbReference>
<keyword evidence="5" id="KW-0169">Cobalamin biosynthesis</keyword>
<reference evidence="10 11" key="1">
    <citation type="submission" date="2019-10" db="EMBL/GenBank/DDBJ databases">
        <title>Vibrio sp. nov. isolated from a shrimp pond.</title>
        <authorList>
            <person name="Gomez-Gil B."/>
            <person name="Enciso-Ibarra J."/>
            <person name="Enciso-Ibarra K."/>
            <person name="Bolan-Mejia C."/>
        </authorList>
    </citation>
    <scope>NUCLEOTIDE SEQUENCE [LARGE SCALE GENOMIC DNA]</scope>
    <source>
        <strain evidence="10 11">CAIM 722</strain>
    </source>
</reference>
<organism evidence="10 11">
    <name type="scientific">Vibrio eleionomae</name>
    <dbReference type="NCBI Taxonomy" id="2653505"/>
    <lineage>
        <taxon>Bacteria</taxon>
        <taxon>Pseudomonadati</taxon>
        <taxon>Pseudomonadota</taxon>
        <taxon>Gammaproteobacteria</taxon>
        <taxon>Vibrionales</taxon>
        <taxon>Vibrionaceae</taxon>
        <taxon>Vibrio</taxon>
    </lineage>
</organism>
<dbReference type="NCBIfam" id="TIGR03160">
    <property type="entry name" value="cobT_DBIPRT"/>
    <property type="match status" value="1"/>
</dbReference>
<dbReference type="PANTHER" id="PTHR43463:SF1">
    <property type="entry name" value="NICOTINATE-NUCLEOTIDE--DIMETHYLBENZIMIDAZOLE PHOSPHORIBOSYLTRANSFERASE"/>
    <property type="match status" value="1"/>
</dbReference>
<accession>A0A7X4LKC0</accession>
<dbReference type="EMBL" id="WEKT01000012">
    <property type="protein sequence ID" value="MZI93365.1"/>
    <property type="molecule type" value="Genomic_DNA"/>
</dbReference>
<evidence type="ECO:0000256" key="8">
    <source>
        <dbReference type="ARBA" id="ARBA00047340"/>
    </source>
</evidence>
<evidence type="ECO:0000256" key="5">
    <source>
        <dbReference type="ARBA" id="ARBA00022573"/>
    </source>
</evidence>
<sequence length="352" mass="37177">MTSLTTLAQSIIPVDDEVRTLAEHHVSRLFKPVGSLGQLEQLACQLSAIYRTTHWDIGPKKIFVMGADHGVYEEDIAVSPREVTAIQAINTVKGVTGVAALAFANRVKVEMVDVGIDSDVLPGVTNFKVARGSGNIAKGAAMSAEVAEKLIVDCADYVSQCIDSEGLKAIGIGELGVGNTTAAAAMVCAITNQEPTEVVGLGANFPSDRIEHKIEVVRQALDVNCPNPTDPIDIVAKVGGFDLAGMTGVILGGASKQVPVVLDGFLSYAAALLACKIAPNVWDYLIPSHRSAEKGASLALEELQLKPFIDMEMRLGEGSGAVLAMPFIDAAHAMYNRMAKMEDNGLELPKPL</sequence>
<dbReference type="InterPro" id="IPR017846">
    <property type="entry name" value="Nict_dMeBzImd_PRibTrfase_bact"/>
</dbReference>
<dbReference type="GO" id="GO:0009236">
    <property type="term" value="P:cobalamin biosynthetic process"/>
    <property type="evidence" value="ECO:0007669"/>
    <property type="project" value="UniProtKB-UniRule"/>
</dbReference>
<dbReference type="CDD" id="cd02439">
    <property type="entry name" value="DMB-PRT_CobT"/>
    <property type="match status" value="1"/>
</dbReference>
<evidence type="ECO:0000256" key="9">
    <source>
        <dbReference type="NCBIfam" id="TIGR03160"/>
    </source>
</evidence>
<comment type="pathway">
    <text evidence="1">Nucleoside biosynthesis; alpha-ribazole biosynthesis; alpha-ribazole from 5,6-dimethylbenzimidazole: step 1/2.</text>
</comment>
<evidence type="ECO:0000256" key="3">
    <source>
        <dbReference type="ARBA" id="ARBA00011991"/>
    </source>
</evidence>
<name>A0A7X4LKC0_9VIBR</name>
<dbReference type="FunFam" id="3.40.50.10210:FF:000001">
    <property type="entry name" value="Nicotinate-nucleotide--dimethylbenzimidazole phosphoribosyltransferase"/>
    <property type="match status" value="1"/>
</dbReference>
<dbReference type="InterPro" id="IPR036087">
    <property type="entry name" value="Nict_dMeBzImd_PRibTrfase_sf"/>
</dbReference>
<dbReference type="PANTHER" id="PTHR43463">
    <property type="entry name" value="NICOTINATE-NUCLEOTIDE--DIMETHYLBENZIMIDAZOLE PHOSPHORIBOSYLTRANSFERASE"/>
    <property type="match status" value="1"/>
</dbReference>
<keyword evidence="7 10" id="KW-0808">Transferase</keyword>
<evidence type="ECO:0000256" key="1">
    <source>
        <dbReference type="ARBA" id="ARBA00005049"/>
    </source>
</evidence>
<keyword evidence="11" id="KW-1185">Reference proteome</keyword>
<keyword evidence="6 10" id="KW-0328">Glycosyltransferase</keyword>
<dbReference type="UniPathway" id="UPA00061">
    <property type="reaction ID" value="UER00516"/>
</dbReference>
<protein>
    <recommendedName>
        <fullName evidence="4 9">Nicotinate-nucleotide--dimethylbenzimidazole phosphoribosyltransferase</fullName>
        <ecNumber evidence="3 9">2.4.2.21</ecNumber>
    </recommendedName>
</protein>
<dbReference type="EC" id="2.4.2.21" evidence="3 9"/>
<evidence type="ECO:0000256" key="2">
    <source>
        <dbReference type="ARBA" id="ARBA00007110"/>
    </source>
</evidence>
<dbReference type="Pfam" id="PF02277">
    <property type="entry name" value="DBI_PRT"/>
    <property type="match status" value="1"/>
</dbReference>
<dbReference type="Gene3D" id="1.10.1610.10">
    <property type="match status" value="1"/>
</dbReference>
<proteinExistence type="inferred from homology"/>
<evidence type="ECO:0000256" key="7">
    <source>
        <dbReference type="ARBA" id="ARBA00022679"/>
    </source>
</evidence>
<comment type="caution">
    <text evidence="10">The sequence shown here is derived from an EMBL/GenBank/DDBJ whole genome shotgun (WGS) entry which is preliminary data.</text>
</comment>
<dbReference type="Gene3D" id="3.40.50.10210">
    <property type="match status" value="1"/>
</dbReference>
<dbReference type="AlphaFoldDB" id="A0A7X4LKC0"/>
<comment type="similarity">
    <text evidence="2">Belongs to the CobT family.</text>
</comment>
<evidence type="ECO:0000256" key="4">
    <source>
        <dbReference type="ARBA" id="ARBA00015486"/>
    </source>
</evidence>
<gene>
    <name evidence="10" type="primary">cobT</name>
    <name evidence="10" type="ORF">F9817_09160</name>
</gene>
<dbReference type="InterPro" id="IPR003200">
    <property type="entry name" value="Nict_dMeBzImd_PRibTrfase"/>
</dbReference>
<dbReference type="InterPro" id="IPR023195">
    <property type="entry name" value="Nict_dMeBzImd_PRibTrfase_N"/>
</dbReference>
<dbReference type="SUPFAM" id="SSF52733">
    <property type="entry name" value="Nicotinate mononucleotide:5,6-dimethylbenzimidazole phosphoribosyltransferase (CobT)"/>
    <property type="match status" value="1"/>
</dbReference>
<comment type="catalytic activity">
    <reaction evidence="8">
        <text>5,6-dimethylbenzimidazole + nicotinate beta-D-ribonucleotide = alpha-ribazole 5'-phosphate + nicotinate + H(+)</text>
        <dbReference type="Rhea" id="RHEA:11196"/>
        <dbReference type="ChEBI" id="CHEBI:15378"/>
        <dbReference type="ChEBI" id="CHEBI:15890"/>
        <dbReference type="ChEBI" id="CHEBI:32544"/>
        <dbReference type="ChEBI" id="CHEBI:57502"/>
        <dbReference type="ChEBI" id="CHEBI:57918"/>
        <dbReference type="EC" id="2.4.2.21"/>
    </reaction>
</comment>
<dbReference type="RefSeq" id="WP_161154695.1">
    <property type="nucleotide sequence ID" value="NZ_WEKT01000012.1"/>
</dbReference>
<evidence type="ECO:0000313" key="10">
    <source>
        <dbReference type="EMBL" id="MZI93365.1"/>
    </source>
</evidence>